<name>A0ABT6QZ14_9PSED</name>
<dbReference type="EMBL" id="JARBWL010000002">
    <property type="protein sequence ID" value="MDI2595487.1"/>
    <property type="molecule type" value="Genomic_DNA"/>
</dbReference>
<evidence type="ECO:0000313" key="1">
    <source>
        <dbReference type="EMBL" id="MDI2595487.1"/>
    </source>
</evidence>
<proteinExistence type="predicted"/>
<dbReference type="Proteomes" id="UP001159100">
    <property type="component" value="Unassembled WGS sequence"/>
</dbReference>
<gene>
    <name evidence="1" type="ORF">POF45_29290</name>
</gene>
<dbReference type="RefSeq" id="WP_282317380.1">
    <property type="nucleotide sequence ID" value="NZ_JARBWL010000002.1"/>
</dbReference>
<reference evidence="1 2" key="1">
    <citation type="submission" date="2023-02" db="EMBL/GenBank/DDBJ databases">
        <title>Pseudomonas chrutzelriedensis sp. nov., a potently antifungal strain isolated from moss.</title>
        <authorList>
            <person name="Schnyder A."/>
            <person name="Kalawong R."/>
            <person name="Eberl L."/>
            <person name="Agnoli K."/>
        </authorList>
    </citation>
    <scope>NUCLEOTIDE SEQUENCE [LARGE SCALE GENOMIC DNA]</scope>
    <source>
        <strain evidence="1 2">681</strain>
    </source>
</reference>
<keyword evidence="2" id="KW-1185">Reference proteome</keyword>
<comment type="caution">
    <text evidence="1">The sequence shown here is derived from an EMBL/GenBank/DDBJ whole genome shotgun (WGS) entry which is preliminary data.</text>
</comment>
<protein>
    <submittedName>
        <fullName evidence="1">Transcriptional regulator</fullName>
    </submittedName>
</protein>
<evidence type="ECO:0000313" key="2">
    <source>
        <dbReference type="Proteomes" id="UP001159100"/>
    </source>
</evidence>
<sequence>MIDRPRPTPPTDEQWVAYLDDQLDTAQRSGIDAAVSEDPNLNLRLQWLARSSLPFKDAYDELGQQAPLDRLQGMLDTLPDPARPAFGRRWFLAAAAGLVVSGVLADRLFLGWQLSQQKTNWRALVADYMSLYVPQTLAHLPGDESAQRAQLRLIDARLGLNLLPAQLVLKGAEFKRAQILEYDGVPIAQITYLDAAHGPMALCVTRSNSGSRAVAVEHRHGMNVVYWADMEHAWMLIGRNPVADLQDMANVLRTRLSA</sequence>
<organism evidence="1 2">
    <name type="scientific">Pseudomonas fungipugnans</name>
    <dbReference type="NCBI Taxonomy" id="3024217"/>
    <lineage>
        <taxon>Bacteria</taxon>
        <taxon>Pseudomonadati</taxon>
        <taxon>Pseudomonadota</taxon>
        <taxon>Gammaproteobacteria</taxon>
        <taxon>Pseudomonadales</taxon>
        <taxon>Pseudomonadaceae</taxon>
        <taxon>Pseudomonas</taxon>
    </lineage>
</organism>
<accession>A0ABT6QZ14</accession>